<dbReference type="Pfam" id="PF00400">
    <property type="entry name" value="WD40"/>
    <property type="match status" value="2"/>
</dbReference>
<evidence type="ECO:0000313" key="4">
    <source>
        <dbReference type="EMBL" id="SPC98396.1"/>
    </source>
</evidence>
<sequence>MLSSDEEEFDVFFDSVDCLLSEGSVVGKEELASVNLEYGFVMGRMKWTGLRNAVELSQALAFHLLIPRRIIWFVVEVKGEMKQMPCLMNWKEQELPARKCVESDVVDNVQVYNNLDVGKRKFKSWLKHFVKKRKGRGDTFVSEVSKPNSETPKINRAKVWQNKKRYMELTAIYNEEEIRAHEGLILTVKFSPDGQYLASGGDDGVVRIWRVTSADASYKDLMVEGNSGIKVKGGKSAFGGKKTSHASILIPDKVFHIEESPLREFYGHSSDVLDLSWSNSNCLLSSSKDINCSSLASKHLELDAKIHIQGRRKTSANKITGIQFSQEISQKSYVPWSGSGIGHRSPGSYIPDYCSHTLDKIEAASWVRDTECFSLGNWFSMDGPCKGSATWPEEKLPLWDVLDSSEDESYYQHHLNSEQQHNNNAQKHMSVSDTWGLVIVTIGWDGTIRTFYNYGLPIRL</sequence>
<keyword evidence="2" id="KW-0677">Repeat</keyword>
<organism evidence="4">
    <name type="scientific">Fagus sylvatica</name>
    <name type="common">Beechnut</name>
    <dbReference type="NCBI Taxonomy" id="28930"/>
    <lineage>
        <taxon>Eukaryota</taxon>
        <taxon>Viridiplantae</taxon>
        <taxon>Streptophyta</taxon>
        <taxon>Embryophyta</taxon>
        <taxon>Tracheophyta</taxon>
        <taxon>Spermatophyta</taxon>
        <taxon>Magnoliopsida</taxon>
        <taxon>eudicotyledons</taxon>
        <taxon>Gunneridae</taxon>
        <taxon>Pentapetalae</taxon>
        <taxon>rosids</taxon>
        <taxon>fabids</taxon>
        <taxon>Fagales</taxon>
        <taxon>Fagaceae</taxon>
        <taxon>Fagus</taxon>
    </lineage>
</organism>
<feature type="repeat" description="WD" evidence="3">
    <location>
        <begin position="178"/>
        <end position="219"/>
    </location>
</feature>
<keyword evidence="1 3" id="KW-0853">WD repeat</keyword>
<evidence type="ECO:0000256" key="1">
    <source>
        <dbReference type="ARBA" id="ARBA00022574"/>
    </source>
</evidence>
<dbReference type="Gene3D" id="2.130.10.10">
    <property type="entry name" value="YVTN repeat-like/Quinoprotein amine dehydrogenase"/>
    <property type="match status" value="1"/>
</dbReference>
<proteinExistence type="predicted"/>
<dbReference type="SUPFAM" id="SSF50978">
    <property type="entry name" value="WD40 repeat-like"/>
    <property type="match status" value="1"/>
</dbReference>
<protein>
    <submittedName>
        <fullName evidence="4">Uncharacterized protein</fullName>
    </submittedName>
</protein>
<dbReference type="AlphaFoldDB" id="A0A2N9G6W5"/>
<name>A0A2N9G6W5_FAGSY</name>
<evidence type="ECO:0000256" key="3">
    <source>
        <dbReference type="PROSITE-ProRule" id="PRU00221"/>
    </source>
</evidence>
<dbReference type="InterPro" id="IPR015943">
    <property type="entry name" value="WD40/YVTN_repeat-like_dom_sf"/>
</dbReference>
<dbReference type="PANTHER" id="PTHR14221:SF31">
    <property type="entry name" value="TRANSDUCIN_WD40 REPEAT-LIKE SUPERFAMILY PROTEIN"/>
    <property type="match status" value="1"/>
</dbReference>
<evidence type="ECO:0000256" key="2">
    <source>
        <dbReference type="ARBA" id="ARBA00022737"/>
    </source>
</evidence>
<dbReference type="SMART" id="SM00320">
    <property type="entry name" value="WD40"/>
    <property type="match status" value="3"/>
</dbReference>
<dbReference type="InterPro" id="IPR040324">
    <property type="entry name" value="WDR44/Dgr2"/>
</dbReference>
<gene>
    <name evidence="4" type="ORF">FSB_LOCUS26278</name>
</gene>
<dbReference type="InterPro" id="IPR001680">
    <property type="entry name" value="WD40_rpt"/>
</dbReference>
<dbReference type="PROSITE" id="PS50082">
    <property type="entry name" value="WD_REPEATS_2"/>
    <property type="match status" value="1"/>
</dbReference>
<dbReference type="PANTHER" id="PTHR14221">
    <property type="entry name" value="WD REPEAT DOMAIN 44"/>
    <property type="match status" value="1"/>
</dbReference>
<accession>A0A2N9G6W5</accession>
<dbReference type="EMBL" id="OIVN01001868">
    <property type="protein sequence ID" value="SPC98396.1"/>
    <property type="molecule type" value="Genomic_DNA"/>
</dbReference>
<dbReference type="PROSITE" id="PS50294">
    <property type="entry name" value="WD_REPEATS_REGION"/>
    <property type="match status" value="1"/>
</dbReference>
<reference evidence="4" key="1">
    <citation type="submission" date="2018-02" db="EMBL/GenBank/DDBJ databases">
        <authorList>
            <person name="Cohen D.B."/>
            <person name="Kent A.D."/>
        </authorList>
    </citation>
    <scope>NUCLEOTIDE SEQUENCE</scope>
</reference>
<dbReference type="InterPro" id="IPR036322">
    <property type="entry name" value="WD40_repeat_dom_sf"/>
</dbReference>